<dbReference type="GO" id="GO:0004141">
    <property type="term" value="F:dethiobiotin synthase activity"/>
    <property type="evidence" value="ECO:0007669"/>
    <property type="project" value="UniProtKB-UniRule"/>
</dbReference>
<comment type="subunit">
    <text evidence="2">Homodimer.</text>
</comment>
<dbReference type="CDD" id="cd03109">
    <property type="entry name" value="DTBS"/>
    <property type="match status" value="1"/>
</dbReference>
<keyword evidence="1 2" id="KW-0093">Biotin biosynthesis</keyword>
<dbReference type="PIRSF" id="PIRSF006755">
    <property type="entry name" value="DTB_synth"/>
    <property type="match status" value="1"/>
</dbReference>
<keyword evidence="2 3" id="KW-0436">Ligase</keyword>
<keyword evidence="2" id="KW-0067">ATP-binding</keyword>
<evidence type="ECO:0000256" key="1">
    <source>
        <dbReference type="ARBA" id="ARBA00022756"/>
    </source>
</evidence>
<reference evidence="3" key="1">
    <citation type="submission" date="2018-01" db="EMBL/GenBank/DDBJ databases">
        <authorList>
            <person name="Regsiter A."/>
            <person name="William W."/>
        </authorList>
    </citation>
    <scope>NUCLEOTIDE SEQUENCE</scope>
    <source>
        <strain evidence="3">TRIP AH-1</strain>
    </source>
</reference>
<protein>
    <recommendedName>
        <fullName evidence="2">ATP-dependent dethiobiotin synthetase BioD</fullName>
        <ecNumber evidence="2">6.3.3.3</ecNumber>
    </recommendedName>
    <alternativeName>
        <fullName evidence="2">DTB synthetase</fullName>
        <shortName evidence="2">DTBS</shortName>
    </alternativeName>
    <alternativeName>
        <fullName evidence="2">Dethiobiotin synthase</fullName>
    </alternativeName>
</protein>
<keyword evidence="2" id="KW-0460">Magnesium</keyword>
<comment type="pathway">
    <text evidence="2">Cofactor biosynthesis; biotin biosynthesis; biotin from 7,8-diaminononanoate: step 1/2.</text>
</comment>
<keyword evidence="2" id="KW-0479">Metal-binding</keyword>
<feature type="binding site" evidence="2">
    <location>
        <position position="56"/>
    </location>
    <ligand>
        <name>Mg(2+)</name>
        <dbReference type="ChEBI" id="CHEBI:18420"/>
    </ligand>
</feature>
<evidence type="ECO:0000313" key="3">
    <source>
        <dbReference type="EMBL" id="SPD73015.1"/>
    </source>
</evidence>
<comment type="catalytic activity">
    <reaction evidence="2">
        <text>(7R,8S)-7,8-diammoniononanoate + CO2 + ATP = (4R,5S)-dethiobiotin + ADP + phosphate + 3 H(+)</text>
        <dbReference type="Rhea" id="RHEA:15805"/>
        <dbReference type="ChEBI" id="CHEBI:15378"/>
        <dbReference type="ChEBI" id="CHEBI:16526"/>
        <dbReference type="ChEBI" id="CHEBI:30616"/>
        <dbReference type="ChEBI" id="CHEBI:43474"/>
        <dbReference type="ChEBI" id="CHEBI:149469"/>
        <dbReference type="ChEBI" id="CHEBI:149473"/>
        <dbReference type="ChEBI" id="CHEBI:456216"/>
        <dbReference type="EC" id="6.3.3.3"/>
    </reaction>
</comment>
<dbReference type="HAMAP" id="MF_00336">
    <property type="entry name" value="BioD"/>
    <property type="match status" value="1"/>
</dbReference>
<dbReference type="Gene3D" id="3.40.50.300">
    <property type="entry name" value="P-loop containing nucleotide triphosphate hydrolases"/>
    <property type="match status" value="1"/>
</dbReference>
<accession>A0A445MU76</accession>
<feature type="binding site" evidence="2">
    <location>
        <position position="121"/>
    </location>
    <ligand>
        <name>Mg(2+)</name>
        <dbReference type="ChEBI" id="CHEBI:18420"/>
    </ligand>
</feature>
<comment type="caution">
    <text evidence="2">Lacks conserved residue(s) required for the propagation of feature annotation.</text>
</comment>
<dbReference type="InterPro" id="IPR004472">
    <property type="entry name" value="DTB_synth_BioD"/>
</dbReference>
<keyword evidence="2" id="KW-0963">Cytoplasm</keyword>
<dbReference type="GO" id="GO:0005829">
    <property type="term" value="C:cytosol"/>
    <property type="evidence" value="ECO:0007669"/>
    <property type="project" value="TreeGrafter"/>
</dbReference>
<dbReference type="InterPro" id="IPR027417">
    <property type="entry name" value="P-loop_NTPase"/>
</dbReference>
<organism evidence="3">
    <name type="scientific">uncultured Desulfobacterium sp</name>
    <dbReference type="NCBI Taxonomy" id="201089"/>
    <lineage>
        <taxon>Bacteria</taxon>
        <taxon>Pseudomonadati</taxon>
        <taxon>Thermodesulfobacteriota</taxon>
        <taxon>Desulfobacteria</taxon>
        <taxon>Desulfobacterales</taxon>
        <taxon>Desulfobacteriaceae</taxon>
        <taxon>Desulfobacterium</taxon>
        <taxon>environmental samples</taxon>
    </lineage>
</organism>
<dbReference type="EMBL" id="OJIN01000073">
    <property type="protein sequence ID" value="SPD73015.1"/>
    <property type="molecule type" value="Genomic_DNA"/>
</dbReference>
<comment type="similarity">
    <text evidence="2">Belongs to the dethiobiotin synthetase family.</text>
</comment>
<dbReference type="GO" id="GO:0009102">
    <property type="term" value="P:biotin biosynthetic process"/>
    <property type="evidence" value="ECO:0007669"/>
    <property type="project" value="UniProtKB-UniRule"/>
</dbReference>
<feature type="active site" evidence="2">
    <location>
        <position position="41"/>
    </location>
</feature>
<dbReference type="AlphaFoldDB" id="A0A445MU76"/>
<feature type="binding site" evidence="2">
    <location>
        <position position="45"/>
    </location>
    <ligand>
        <name>substrate</name>
    </ligand>
</feature>
<dbReference type="UniPathway" id="UPA00078">
    <property type="reaction ID" value="UER00161"/>
</dbReference>
<feature type="binding site" evidence="2">
    <location>
        <position position="20"/>
    </location>
    <ligand>
        <name>Mg(2+)</name>
        <dbReference type="ChEBI" id="CHEBI:18420"/>
    </ligand>
</feature>
<dbReference type="NCBIfam" id="TIGR00347">
    <property type="entry name" value="bioD"/>
    <property type="match status" value="1"/>
</dbReference>
<proteinExistence type="inferred from homology"/>
<feature type="binding site" evidence="2">
    <location>
        <begin position="121"/>
        <end position="124"/>
    </location>
    <ligand>
        <name>ATP</name>
        <dbReference type="ChEBI" id="CHEBI:30616"/>
    </ligand>
</feature>
<dbReference type="PANTHER" id="PTHR43210">
    <property type="entry name" value="DETHIOBIOTIN SYNTHETASE"/>
    <property type="match status" value="1"/>
</dbReference>
<dbReference type="GO" id="GO:0000287">
    <property type="term" value="F:magnesium ion binding"/>
    <property type="evidence" value="ECO:0007669"/>
    <property type="project" value="UniProtKB-UniRule"/>
</dbReference>
<keyword evidence="2" id="KW-0547">Nucleotide-binding</keyword>
<comment type="subcellular location">
    <subcellularLocation>
        <location evidence="2">Cytoplasm</location>
    </subcellularLocation>
</comment>
<comment type="function">
    <text evidence="2">Catalyzes a mechanistically unusual reaction, the ATP-dependent insertion of CO2 between the N7 and N8 nitrogen atoms of 7,8-diaminopelargonic acid (DAPA, also called 7,8-diammoniononanoate) to form a ureido ring.</text>
</comment>
<evidence type="ECO:0000256" key="2">
    <source>
        <dbReference type="HAMAP-Rule" id="MF_00336"/>
    </source>
</evidence>
<dbReference type="SUPFAM" id="SSF52540">
    <property type="entry name" value="P-loop containing nucleoside triphosphate hydrolases"/>
    <property type="match status" value="1"/>
</dbReference>
<name>A0A445MU76_9BACT</name>
<dbReference type="PANTHER" id="PTHR43210:SF5">
    <property type="entry name" value="DETHIOBIOTIN SYNTHETASE"/>
    <property type="match status" value="1"/>
</dbReference>
<feature type="binding site" evidence="2">
    <location>
        <position position="56"/>
    </location>
    <ligand>
        <name>ATP</name>
        <dbReference type="ChEBI" id="CHEBI:30616"/>
    </ligand>
</feature>
<comment type="cofactor">
    <cofactor evidence="2">
        <name>Mg(2+)</name>
        <dbReference type="ChEBI" id="CHEBI:18420"/>
    </cofactor>
</comment>
<gene>
    <name evidence="2 3" type="primary">bioD</name>
    <name evidence="3" type="ORF">PITCH_A1640025</name>
</gene>
<feature type="binding site" evidence="2">
    <location>
        <begin position="181"/>
        <end position="182"/>
    </location>
    <ligand>
        <name>ATP</name>
        <dbReference type="ChEBI" id="CHEBI:30616"/>
    </ligand>
</feature>
<dbReference type="GO" id="GO:0005524">
    <property type="term" value="F:ATP binding"/>
    <property type="evidence" value="ECO:0007669"/>
    <property type="project" value="UniProtKB-UniRule"/>
</dbReference>
<dbReference type="EC" id="6.3.3.3" evidence="2"/>
<sequence length="236" mass="26543">MNNQSDRFFITGTDTGVGKTVLSLLIMQYFYYKGLSPFYMKPFQTGCNDPYDTDSDARFIYSNIAQLKGKDPAQSVLYCFKNPKAPYFAARDEGREREIKTEQVIQALAARAKDFSPIILEGAGGLFVPVDQRTLMIDLIERTESRPIIAARAGLGTINHTLLTIKVLRERGIEPTGIIFLDPGDRPTPPDMISENMESIKIFSGIQVAGVIGKIENFSMPQEKYYDIINKIFETF</sequence>
<dbReference type="Pfam" id="PF13500">
    <property type="entry name" value="AAA_26"/>
    <property type="match status" value="1"/>
</dbReference>
<feature type="binding site" evidence="2">
    <location>
        <begin position="16"/>
        <end position="21"/>
    </location>
    <ligand>
        <name>ATP</name>
        <dbReference type="ChEBI" id="CHEBI:30616"/>
    </ligand>
</feature>